<organism evidence="2 3">
    <name type="scientific">Terasakiispira papahanaumokuakeensis</name>
    <dbReference type="NCBI Taxonomy" id="197479"/>
    <lineage>
        <taxon>Bacteria</taxon>
        <taxon>Pseudomonadati</taxon>
        <taxon>Pseudomonadota</taxon>
        <taxon>Gammaproteobacteria</taxon>
        <taxon>Oceanospirillales</taxon>
        <taxon>Terasakiispira</taxon>
    </lineage>
</organism>
<accession>A0A1E2V6B5</accession>
<dbReference type="EMBL" id="MDTQ01000001">
    <property type="protein sequence ID" value="ODC02205.1"/>
    <property type="molecule type" value="Genomic_DNA"/>
</dbReference>
<dbReference type="OrthoDB" id="6089850at2"/>
<protein>
    <recommendedName>
        <fullName evidence="1">DUF4347 domain-containing protein</fullName>
    </recommendedName>
</protein>
<name>A0A1E2V6B5_9GAMM</name>
<dbReference type="AlphaFoldDB" id="A0A1E2V6B5"/>
<dbReference type="Proteomes" id="UP000094291">
    <property type="component" value="Unassembled WGS sequence"/>
</dbReference>
<evidence type="ECO:0000259" key="1">
    <source>
        <dbReference type="Pfam" id="PF14252"/>
    </source>
</evidence>
<evidence type="ECO:0000313" key="3">
    <source>
        <dbReference type="Proteomes" id="UP000094291"/>
    </source>
</evidence>
<keyword evidence="3" id="KW-1185">Reference proteome</keyword>
<sequence>MNLSHWIDRSPAVLSGHYETLSMTRVYFIDAAIADAQTLINGIEPGAEVVRLWAGMDGIHRMADYLAGHRQLDTIHLMANGSSGCLYLGNTVLNQDSLIRYVEPLHRIGQALKSSGDILIYGENVAQGEAGHELLEGLYWTTKANIAASSTPLGGTHGWVLDTLVGDVTSEIGISSSALDTFSKHRVAE</sequence>
<feature type="domain" description="DUF4347" evidence="1">
    <location>
        <begin position="26"/>
        <end position="184"/>
    </location>
</feature>
<evidence type="ECO:0000313" key="2">
    <source>
        <dbReference type="EMBL" id="ODC02205.1"/>
    </source>
</evidence>
<proteinExistence type="predicted"/>
<dbReference type="InterPro" id="IPR025592">
    <property type="entry name" value="DUF4347"/>
</dbReference>
<gene>
    <name evidence="2" type="ORF">BFW38_00230</name>
</gene>
<comment type="caution">
    <text evidence="2">The sequence shown here is derived from an EMBL/GenBank/DDBJ whole genome shotgun (WGS) entry which is preliminary data.</text>
</comment>
<reference evidence="2 3" key="1">
    <citation type="submission" date="2016-08" db="EMBL/GenBank/DDBJ databases">
        <authorList>
            <person name="Seilhamer J.J."/>
        </authorList>
    </citation>
    <scope>NUCLEOTIDE SEQUENCE [LARGE SCALE GENOMIC DNA]</scope>
    <source>
        <strain evidence="2 3">PH27A</strain>
    </source>
</reference>
<dbReference type="RefSeq" id="WP_068996589.1">
    <property type="nucleotide sequence ID" value="NZ_MDTQ01000001.1"/>
</dbReference>
<dbReference type="STRING" id="197479.BFW38_00230"/>
<dbReference type="Pfam" id="PF14252">
    <property type="entry name" value="DUF4347"/>
    <property type="match status" value="1"/>
</dbReference>